<dbReference type="GO" id="GO:0031048">
    <property type="term" value="P:regulatory ncRNA-mediated heterochromatin formation"/>
    <property type="evidence" value="ECO:0007669"/>
    <property type="project" value="TreeGrafter"/>
</dbReference>
<dbReference type="GO" id="GO:0035197">
    <property type="term" value="F:siRNA binding"/>
    <property type="evidence" value="ECO:0007669"/>
    <property type="project" value="TreeGrafter"/>
</dbReference>
<dbReference type="STRING" id="6265.A0A0B2VEH3"/>
<sequence>METREEYNTHSEDVEEELVEKRRVQVIECDAAYECWPCVGGLLKLGYEFNAQGRLCDKSTGEVAVLKDPNPDDIEGKIRIARLLTAIRNEIPTVFASRFSMKFIKLPLEKGCEGKQNGFLIASADLTTNQSGLVVLIEGFGTAGQWDPMLVLSEGLELGSQLWCVSKCINRGWAVLIMDASCSCTSRKNVRLKQKAVGEAEDRERGSDYGGYDTKCLHFCWGSCLQKLVDIWERFVLGLSVQKVAIIAHRCGGLLAENILKSAAACDRLKAVCLSDWTLSAMPCEAWWHMAVPRTRHWVPSARPCGAREKTRNGVRCASAGTKDPRRIPSSAADDMLGFIREMFDSDLGNVREPHSLPTV</sequence>
<evidence type="ECO:0000313" key="3">
    <source>
        <dbReference type="Proteomes" id="UP000031036"/>
    </source>
</evidence>
<dbReference type="OrthoDB" id="421951at2759"/>
<dbReference type="Pfam" id="PF22749">
    <property type="entry name" value="Arb2"/>
    <property type="match status" value="1"/>
</dbReference>
<dbReference type="Proteomes" id="UP000031036">
    <property type="component" value="Unassembled WGS sequence"/>
</dbReference>
<accession>A0A0B2VEH3</accession>
<organism evidence="2 3">
    <name type="scientific">Toxocara canis</name>
    <name type="common">Canine roundworm</name>
    <dbReference type="NCBI Taxonomy" id="6265"/>
    <lineage>
        <taxon>Eukaryota</taxon>
        <taxon>Metazoa</taxon>
        <taxon>Ecdysozoa</taxon>
        <taxon>Nematoda</taxon>
        <taxon>Chromadorea</taxon>
        <taxon>Rhabditida</taxon>
        <taxon>Spirurina</taxon>
        <taxon>Ascaridomorpha</taxon>
        <taxon>Ascaridoidea</taxon>
        <taxon>Toxocaridae</taxon>
        <taxon>Toxocara</taxon>
    </lineage>
</organism>
<dbReference type="InterPro" id="IPR053858">
    <property type="entry name" value="Arb2_dom"/>
</dbReference>
<feature type="domain" description="Arb2" evidence="1">
    <location>
        <begin position="85"/>
        <end position="305"/>
    </location>
</feature>
<reference evidence="2 3" key="1">
    <citation type="submission" date="2014-11" db="EMBL/GenBank/DDBJ databases">
        <title>Genetic blueprint of the zoonotic pathogen Toxocara canis.</title>
        <authorList>
            <person name="Zhu X.-Q."/>
            <person name="Korhonen P.K."/>
            <person name="Cai H."/>
            <person name="Young N.D."/>
            <person name="Nejsum P."/>
            <person name="von Samson-Himmelstjerna G."/>
            <person name="Boag P.R."/>
            <person name="Tan P."/>
            <person name="Li Q."/>
            <person name="Min J."/>
            <person name="Yang Y."/>
            <person name="Wang X."/>
            <person name="Fang X."/>
            <person name="Hall R.S."/>
            <person name="Hofmann A."/>
            <person name="Sternberg P.W."/>
            <person name="Jex A.R."/>
            <person name="Gasser R.B."/>
        </authorList>
    </citation>
    <scope>NUCLEOTIDE SEQUENCE [LARGE SCALE GENOMIC DNA]</scope>
    <source>
        <strain evidence="2">PN_DK_2014</strain>
    </source>
</reference>
<gene>
    <name evidence="2" type="primary">FAM172A</name>
    <name evidence="2" type="ORF">Tcan_08705</name>
</gene>
<evidence type="ECO:0000313" key="2">
    <source>
        <dbReference type="EMBL" id="KHN79953.1"/>
    </source>
</evidence>
<evidence type="ECO:0000259" key="1">
    <source>
        <dbReference type="Pfam" id="PF22749"/>
    </source>
</evidence>
<dbReference type="AlphaFoldDB" id="A0A0B2VEH3"/>
<keyword evidence="3" id="KW-1185">Reference proteome</keyword>
<protein>
    <recommendedName>
        <fullName evidence="1">Arb2 domain-containing protein</fullName>
    </recommendedName>
</protein>
<dbReference type="InterPro" id="IPR048263">
    <property type="entry name" value="Arb2"/>
</dbReference>
<comment type="caution">
    <text evidence="2">The sequence shown here is derived from an EMBL/GenBank/DDBJ whole genome shotgun (WGS) entry which is preliminary data.</text>
</comment>
<dbReference type="GO" id="GO:0005634">
    <property type="term" value="C:nucleus"/>
    <property type="evidence" value="ECO:0007669"/>
    <property type="project" value="TreeGrafter"/>
</dbReference>
<dbReference type="PANTHER" id="PTHR21357:SF4">
    <property type="entry name" value="FAM172 FAMILY PROTEIN HOMOLOG CG10038"/>
    <property type="match status" value="1"/>
</dbReference>
<dbReference type="PANTHER" id="PTHR21357">
    <property type="entry name" value="FAM172 FAMILY PROTEIN HOMOLOG CG10038"/>
    <property type="match status" value="1"/>
</dbReference>
<dbReference type="EMBL" id="JPKZ01001803">
    <property type="protein sequence ID" value="KHN79953.1"/>
    <property type="molecule type" value="Genomic_DNA"/>
</dbReference>
<name>A0A0B2VEH3_TOXCA</name>
<proteinExistence type="predicted"/>